<dbReference type="PROSITE" id="PS51736">
    <property type="entry name" value="RECOMBINASES_3"/>
    <property type="match status" value="1"/>
</dbReference>
<dbReference type="GO" id="GO:0015074">
    <property type="term" value="P:DNA integration"/>
    <property type="evidence" value="ECO:0007669"/>
    <property type="project" value="UniProtKB-KW"/>
</dbReference>
<feature type="coiled-coil region" evidence="4">
    <location>
        <begin position="385"/>
        <end position="412"/>
    </location>
</feature>
<evidence type="ECO:0000256" key="1">
    <source>
        <dbReference type="ARBA" id="ARBA00022908"/>
    </source>
</evidence>
<keyword evidence="4" id="KW-0175">Coiled coil</keyword>
<comment type="caution">
    <text evidence="7">The sequence shown here is derived from an EMBL/GenBank/DDBJ whole genome shotgun (WGS) entry which is preliminary data.</text>
</comment>
<dbReference type="PROSITE" id="PS00397">
    <property type="entry name" value="RECOMBINASES_1"/>
    <property type="match status" value="1"/>
</dbReference>
<evidence type="ECO:0000259" key="6">
    <source>
        <dbReference type="PROSITE" id="PS51737"/>
    </source>
</evidence>
<gene>
    <name evidence="7" type="ORF">LCGC14_1720680</name>
</gene>
<name>A0A0F9I0B0_9ZZZZ</name>
<reference evidence="7" key="1">
    <citation type="journal article" date="2015" name="Nature">
        <title>Complex archaea that bridge the gap between prokaryotes and eukaryotes.</title>
        <authorList>
            <person name="Spang A."/>
            <person name="Saw J.H."/>
            <person name="Jorgensen S.L."/>
            <person name="Zaremba-Niedzwiedzka K."/>
            <person name="Martijn J."/>
            <person name="Lind A.E."/>
            <person name="van Eijk R."/>
            <person name="Schleper C."/>
            <person name="Guy L."/>
            <person name="Ettema T.J."/>
        </authorList>
    </citation>
    <scope>NUCLEOTIDE SEQUENCE</scope>
</reference>
<proteinExistence type="predicted"/>
<dbReference type="SUPFAM" id="SSF53041">
    <property type="entry name" value="Resolvase-like"/>
    <property type="match status" value="1"/>
</dbReference>
<feature type="domain" description="Resolvase/invertase-type recombinase catalytic" evidence="5">
    <location>
        <begin position="5"/>
        <end position="151"/>
    </location>
</feature>
<dbReference type="InterPro" id="IPR036162">
    <property type="entry name" value="Resolvase-like_N_sf"/>
</dbReference>
<organism evidence="7">
    <name type="scientific">marine sediment metagenome</name>
    <dbReference type="NCBI Taxonomy" id="412755"/>
    <lineage>
        <taxon>unclassified sequences</taxon>
        <taxon>metagenomes</taxon>
        <taxon>ecological metagenomes</taxon>
    </lineage>
</organism>
<dbReference type="GO" id="GO:0000150">
    <property type="term" value="F:DNA strand exchange activity"/>
    <property type="evidence" value="ECO:0007669"/>
    <property type="project" value="InterPro"/>
</dbReference>
<accession>A0A0F9I0B0</accession>
<evidence type="ECO:0000256" key="3">
    <source>
        <dbReference type="ARBA" id="ARBA00023172"/>
    </source>
</evidence>
<dbReference type="CDD" id="cd00338">
    <property type="entry name" value="Ser_Recombinase"/>
    <property type="match status" value="1"/>
</dbReference>
<dbReference type="Gene3D" id="3.90.1750.20">
    <property type="entry name" value="Putative Large Serine Recombinase, Chain B, Domain 2"/>
    <property type="match status" value="1"/>
</dbReference>
<evidence type="ECO:0000256" key="4">
    <source>
        <dbReference type="SAM" id="Coils"/>
    </source>
</evidence>
<dbReference type="PANTHER" id="PTHR30461:SF23">
    <property type="entry name" value="DNA RECOMBINASE-RELATED"/>
    <property type="match status" value="1"/>
</dbReference>
<dbReference type="PROSITE" id="PS51737">
    <property type="entry name" value="RECOMBINASE_DNA_BIND"/>
    <property type="match status" value="1"/>
</dbReference>
<sequence length="560" mass="63391">MTQQRAAIYCRVSTTEQAEKQTITVQVDACREFCEKQGWDVVGEYLDDGVSGVKPFDERPAGKELLTALPEVDHVVLYCVDRLSRDNATGIPVYNKLVKATGGSVHFVLQSFDDSPEGRFQFTIFMGIADYERGVIKRRTMGGIVKKVKAGEMYRASVAPYGYRYDPETKQLTVREDQAAVVRTIYDLYLKEGIGPKAIVSRLEDAGIQTPAASGETKRENKMGWATSRVRHFLVSPVYKGEGKYRAKDPNKLSGGKPEVIEMPCPAIIDEETWDLVQRRMKSRGIDGPKTKRNYLLARLLWCSDCGSMYSPYSGRGHKAAYRCNRRTLYNKKRSIMAAHEGKRWNWPASILDNVVKGFVRNFMSDPERLAPYIDAGLVKRQQEVKEQRGGVEKLERRLAALEAQETSFLELKDNEQMIRLLNSNHEEQNEVSKALSTARRRSLTVEDTYAALTELRNDLALLTAQAKEGREKFGQVVHVDWVEPKTEEEWKQLVRHLITKVWITGADKKLSVKFEGVLHYESVADPSDVIGASRPQSRGRYNNGDSRVSWACSVTEEVS</sequence>
<dbReference type="SMART" id="SM00857">
    <property type="entry name" value="Resolvase"/>
    <property type="match status" value="1"/>
</dbReference>
<dbReference type="PANTHER" id="PTHR30461">
    <property type="entry name" value="DNA-INVERTASE FROM LAMBDOID PROPHAGE"/>
    <property type="match status" value="1"/>
</dbReference>
<dbReference type="InterPro" id="IPR006119">
    <property type="entry name" value="Resolv_N"/>
</dbReference>
<dbReference type="AlphaFoldDB" id="A0A0F9I0B0"/>
<dbReference type="InterPro" id="IPR050639">
    <property type="entry name" value="SSR_resolvase"/>
</dbReference>
<keyword evidence="2" id="KW-0238">DNA-binding</keyword>
<dbReference type="GO" id="GO:0003677">
    <property type="term" value="F:DNA binding"/>
    <property type="evidence" value="ECO:0007669"/>
    <property type="project" value="UniProtKB-KW"/>
</dbReference>
<dbReference type="EMBL" id="LAZR01015479">
    <property type="protein sequence ID" value="KKM11739.1"/>
    <property type="molecule type" value="Genomic_DNA"/>
</dbReference>
<feature type="domain" description="Recombinase" evidence="6">
    <location>
        <begin position="160"/>
        <end position="287"/>
    </location>
</feature>
<dbReference type="Pfam" id="PF13408">
    <property type="entry name" value="Zn_ribbon_recom"/>
    <property type="match status" value="1"/>
</dbReference>
<evidence type="ECO:0000256" key="2">
    <source>
        <dbReference type="ARBA" id="ARBA00023125"/>
    </source>
</evidence>
<keyword evidence="3" id="KW-0233">DNA recombination</keyword>
<dbReference type="InterPro" id="IPR025827">
    <property type="entry name" value="Zn_ribbon_recom_dom"/>
</dbReference>
<dbReference type="InterPro" id="IPR038109">
    <property type="entry name" value="DNA_bind_recomb_sf"/>
</dbReference>
<evidence type="ECO:0000259" key="5">
    <source>
        <dbReference type="PROSITE" id="PS51736"/>
    </source>
</evidence>
<keyword evidence="1" id="KW-0229">DNA integration</keyword>
<dbReference type="Pfam" id="PF00239">
    <property type="entry name" value="Resolvase"/>
    <property type="match status" value="1"/>
</dbReference>
<evidence type="ECO:0008006" key="8">
    <source>
        <dbReference type="Google" id="ProtNLM"/>
    </source>
</evidence>
<dbReference type="Pfam" id="PF07508">
    <property type="entry name" value="Recombinase"/>
    <property type="match status" value="1"/>
</dbReference>
<dbReference type="InterPro" id="IPR006118">
    <property type="entry name" value="Recombinase_CS"/>
</dbReference>
<evidence type="ECO:0000313" key="7">
    <source>
        <dbReference type="EMBL" id="KKM11739.1"/>
    </source>
</evidence>
<protein>
    <recommendedName>
        <fullName evidence="8">Recombinase domain-containing protein</fullName>
    </recommendedName>
</protein>
<dbReference type="InterPro" id="IPR011109">
    <property type="entry name" value="DNA_bind_recombinase_dom"/>
</dbReference>
<dbReference type="Gene3D" id="3.40.50.1390">
    <property type="entry name" value="Resolvase, N-terminal catalytic domain"/>
    <property type="match status" value="1"/>
</dbReference>